<sequence length="86" mass="10199">MKSERIPITKKSLKEIKDFILEHVMKISVNESNMTIKITVDSKKSLNELSPELLRDFNILIRKTYWENFNFSFVVSKNKASMAWKF</sequence>
<name>K2FXR4_9BACT</name>
<organism evidence="1">
    <name type="scientific">uncultured bacterium</name>
    <name type="common">gcode 4</name>
    <dbReference type="NCBI Taxonomy" id="1234023"/>
    <lineage>
        <taxon>Bacteria</taxon>
        <taxon>environmental samples</taxon>
    </lineage>
</organism>
<gene>
    <name evidence="1" type="ORF">ACD_4C00200G0005</name>
</gene>
<evidence type="ECO:0000313" key="1">
    <source>
        <dbReference type="EMBL" id="EKE26667.1"/>
    </source>
</evidence>
<proteinExistence type="predicted"/>
<dbReference type="AlphaFoldDB" id="K2FXR4"/>
<dbReference type="EMBL" id="AMFJ01000716">
    <property type="protein sequence ID" value="EKE26667.1"/>
    <property type="molecule type" value="Genomic_DNA"/>
</dbReference>
<reference evidence="1" key="1">
    <citation type="journal article" date="2012" name="Science">
        <title>Fermentation, hydrogen, and sulfur metabolism in multiple uncultivated bacterial phyla.</title>
        <authorList>
            <person name="Wrighton K.C."/>
            <person name="Thomas B.C."/>
            <person name="Sharon I."/>
            <person name="Miller C.S."/>
            <person name="Castelle C.J."/>
            <person name="VerBerkmoes N.C."/>
            <person name="Wilkins M.J."/>
            <person name="Hettich R.L."/>
            <person name="Lipton M.S."/>
            <person name="Williams K.H."/>
            <person name="Long P.E."/>
            <person name="Banfield J.F."/>
        </authorList>
    </citation>
    <scope>NUCLEOTIDE SEQUENCE [LARGE SCALE GENOMIC DNA]</scope>
</reference>
<accession>K2FXR4</accession>
<comment type="caution">
    <text evidence="1">The sequence shown here is derived from an EMBL/GenBank/DDBJ whole genome shotgun (WGS) entry which is preliminary data.</text>
</comment>
<protein>
    <submittedName>
        <fullName evidence="1">Uncharacterized protein</fullName>
    </submittedName>
</protein>